<dbReference type="PROSITE" id="PS50801">
    <property type="entry name" value="STAS"/>
    <property type="match status" value="1"/>
</dbReference>
<dbReference type="InterPro" id="IPR036513">
    <property type="entry name" value="STAS_dom_sf"/>
</dbReference>
<keyword evidence="5" id="KW-1185">Reference proteome</keyword>
<evidence type="ECO:0000313" key="4">
    <source>
        <dbReference type="EMBL" id="MBZ2386397.1"/>
    </source>
</evidence>
<dbReference type="InterPro" id="IPR003658">
    <property type="entry name" value="Anti-sigma_ant"/>
</dbReference>
<feature type="domain" description="STAS" evidence="3">
    <location>
        <begin position="2"/>
        <end position="101"/>
    </location>
</feature>
<evidence type="ECO:0000313" key="5">
    <source>
        <dbReference type="Proteomes" id="UP000734271"/>
    </source>
</evidence>
<evidence type="ECO:0000259" key="3">
    <source>
        <dbReference type="PROSITE" id="PS50801"/>
    </source>
</evidence>
<evidence type="ECO:0000256" key="2">
    <source>
        <dbReference type="RuleBase" id="RU003749"/>
    </source>
</evidence>
<dbReference type="InterPro" id="IPR002645">
    <property type="entry name" value="STAS_dom"/>
</dbReference>
<comment type="caution">
    <text evidence="4">The sequence shown here is derived from an EMBL/GenBank/DDBJ whole genome shotgun (WGS) entry which is preliminary data.</text>
</comment>
<dbReference type="RefSeq" id="WP_223418372.1">
    <property type="nucleotide sequence ID" value="NZ_JAIPME010000002.1"/>
</dbReference>
<sequence>MFESKIYDKEKFLLIEVKGDLDIYSEDEFRSFIEKEIEGADKDMVIDIKDLDYLDSTGLGLFMKIYKIAKEKDKTVSIINPKENILKLFKITDLTDVFNME</sequence>
<reference evidence="4 5" key="1">
    <citation type="submission" date="2021-08" db="EMBL/GenBank/DDBJ databases">
        <title>FDA dAtabase for Regulatory Grade micrObial Sequences (FDA-ARGOS): Supporting development and validation of Infectious Disease Dx tests.</title>
        <authorList>
            <person name="Sproer C."/>
            <person name="Gronow S."/>
            <person name="Severitt S."/>
            <person name="Schroder I."/>
            <person name="Tallon L."/>
            <person name="Sadzewicz L."/>
            <person name="Zhao X."/>
            <person name="Boylan J."/>
            <person name="Ott S."/>
            <person name="Bowen H."/>
            <person name="Vavikolanu K."/>
            <person name="Hazen T."/>
            <person name="Aluvathingal J."/>
            <person name="Nadendla S."/>
            <person name="Lowell S."/>
            <person name="Myers T."/>
            <person name="Yan Y."/>
            <person name="Sichtig H."/>
        </authorList>
    </citation>
    <scope>NUCLEOTIDE SEQUENCE [LARGE SCALE GENOMIC DNA]</scope>
    <source>
        <strain evidence="4 5">FDAARGOS_1460</strain>
    </source>
</reference>
<dbReference type="EMBL" id="JAIPME010000002">
    <property type="protein sequence ID" value="MBZ2386397.1"/>
    <property type="molecule type" value="Genomic_DNA"/>
</dbReference>
<accession>A0ABS7SXY2</accession>
<dbReference type="SUPFAM" id="SSF52091">
    <property type="entry name" value="SpoIIaa-like"/>
    <property type="match status" value="1"/>
</dbReference>
<dbReference type="NCBIfam" id="TIGR00377">
    <property type="entry name" value="ant_ant_sig"/>
    <property type="match status" value="1"/>
</dbReference>
<gene>
    <name evidence="4" type="ORF">K8P03_03655</name>
</gene>
<dbReference type="Pfam" id="PF01740">
    <property type="entry name" value="STAS"/>
    <property type="match status" value="1"/>
</dbReference>
<dbReference type="PANTHER" id="PTHR33495">
    <property type="entry name" value="ANTI-SIGMA FACTOR ANTAGONIST TM_1081-RELATED-RELATED"/>
    <property type="match status" value="1"/>
</dbReference>
<dbReference type="CDD" id="cd07043">
    <property type="entry name" value="STAS_anti-anti-sigma_factors"/>
    <property type="match status" value="1"/>
</dbReference>
<dbReference type="Gene3D" id="3.30.750.24">
    <property type="entry name" value="STAS domain"/>
    <property type="match status" value="1"/>
</dbReference>
<protein>
    <recommendedName>
        <fullName evidence="2">Anti-sigma factor antagonist</fullName>
    </recommendedName>
</protein>
<organism evidence="4 5">
    <name type="scientific">Anaerococcus murdochii</name>
    <dbReference type="NCBI Taxonomy" id="411577"/>
    <lineage>
        <taxon>Bacteria</taxon>
        <taxon>Bacillati</taxon>
        <taxon>Bacillota</taxon>
        <taxon>Tissierellia</taxon>
        <taxon>Tissierellales</taxon>
        <taxon>Peptoniphilaceae</taxon>
        <taxon>Anaerococcus</taxon>
    </lineage>
</organism>
<comment type="similarity">
    <text evidence="1 2">Belongs to the anti-sigma-factor antagonist family.</text>
</comment>
<evidence type="ECO:0000256" key="1">
    <source>
        <dbReference type="ARBA" id="ARBA00009013"/>
    </source>
</evidence>
<proteinExistence type="inferred from homology"/>
<dbReference type="Proteomes" id="UP000734271">
    <property type="component" value="Unassembled WGS sequence"/>
</dbReference>
<name>A0ABS7SXY2_9FIRM</name>